<evidence type="ECO:0000313" key="3">
    <source>
        <dbReference type="Proteomes" id="UP000190080"/>
    </source>
</evidence>
<dbReference type="AlphaFoldDB" id="A0A1V4J0A3"/>
<dbReference type="STRING" id="1450648.CLORY_00870"/>
<proteinExistence type="predicted"/>
<name>A0A1V4J0A3_9CLOT</name>
<dbReference type="Gene3D" id="3.40.630.40">
    <property type="entry name" value="Zn-dependent exopeptidases"/>
    <property type="match status" value="1"/>
</dbReference>
<keyword evidence="3" id="KW-1185">Reference proteome</keyword>
<gene>
    <name evidence="2" type="primary">lytC_1</name>
    <name evidence="2" type="ORF">CLORY_00870</name>
</gene>
<dbReference type="InterPro" id="IPR002508">
    <property type="entry name" value="MurNAc-LAA_cat"/>
</dbReference>
<dbReference type="GO" id="GO:0030288">
    <property type="term" value="C:outer membrane-bounded periplasmic space"/>
    <property type="evidence" value="ECO:0007669"/>
    <property type="project" value="TreeGrafter"/>
</dbReference>
<accession>A0A1V4J0A3</accession>
<evidence type="ECO:0000313" key="2">
    <source>
        <dbReference type="EMBL" id="OPJ65087.1"/>
    </source>
</evidence>
<keyword evidence="2" id="KW-0378">Hydrolase</keyword>
<dbReference type="CDD" id="cd02696">
    <property type="entry name" value="MurNAc-LAA"/>
    <property type="match status" value="1"/>
</dbReference>
<dbReference type="EMBL" id="MZGV01000001">
    <property type="protein sequence ID" value="OPJ65087.1"/>
    <property type="molecule type" value="Genomic_DNA"/>
</dbReference>
<sequence length="226" mass="25050">MRNLGRVLLVLFTLFTTLGFKSVEAKGIKCGTYLPTIKVMLVDSANGTTNRIGRSPRYKIKFAIDIGHNTPHDTGARGIRSEDELTREVGKRVIRKLRALGYAVVSTLPSTSKSQIDSFKQRVDIANKNKVDYFVSIHFNCGGGQGSEVFYYSSAGKRLAKNVVNQLAALGYRNRGVRCDKQHYVLKHTKAKAILIECAFVDSESDMARYNADRMAQAIVNGLIQA</sequence>
<dbReference type="SMART" id="SM00646">
    <property type="entry name" value="Ami_3"/>
    <property type="match status" value="1"/>
</dbReference>
<dbReference type="GO" id="GO:0009253">
    <property type="term" value="P:peptidoglycan catabolic process"/>
    <property type="evidence" value="ECO:0007669"/>
    <property type="project" value="InterPro"/>
</dbReference>
<dbReference type="InterPro" id="IPR050695">
    <property type="entry name" value="N-acetylmuramoyl_amidase_3"/>
</dbReference>
<organism evidence="2 3">
    <name type="scientific">Clostridium oryzae</name>
    <dbReference type="NCBI Taxonomy" id="1450648"/>
    <lineage>
        <taxon>Bacteria</taxon>
        <taxon>Bacillati</taxon>
        <taxon>Bacillota</taxon>
        <taxon>Clostridia</taxon>
        <taxon>Eubacteriales</taxon>
        <taxon>Clostridiaceae</taxon>
        <taxon>Clostridium</taxon>
    </lineage>
</organism>
<evidence type="ECO:0000259" key="1">
    <source>
        <dbReference type="SMART" id="SM00646"/>
    </source>
</evidence>
<dbReference type="OrthoDB" id="5344211at2"/>
<comment type="caution">
    <text evidence="2">The sequence shown here is derived from an EMBL/GenBank/DDBJ whole genome shotgun (WGS) entry which is preliminary data.</text>
</comment>
<dbReference type="SUPFAM" id="SSF53187">
    <property type="entry name" value="Zn-dependent exopeptidases"/>
    <property type="match status" value="1"/>
</dbReference>
<protein>
    <submittedName>
        <fullName evidence="2">N-acetylmuramoyl-L-alanine amidase LytC</fullName>
        <ecNumber evidence="2">3.5.1.28</ecNumber>
    </submittedName>
</protein>
<dbReference type="RefSeq" id="WP_079421609.1">
    <property type="nucleotide sequence ID" value="NZ_MZGV01000001.1"/>
</dbReference>
<dbReference type="Pfam" id="PF01520">
    <property type="entry name" value="Amidase_3"/>
    <property type="match status" value="1"/>
</dbReference>
<dbReference type="PANTHER" id="PTHR30404:SF8">
    <property type="entry name" value="AUTOLYSIN PH-RELATED"/>
    <property type="match status" value="1"/>
</dbReference>
<dbReference type="Proteomes" id="UP000190080">
    <property type="component" value="Unassembled WGS sequence"/>
</dbReference>
<dbReference type="PANTHER" id="PTHR30404">
    <property type="entry name" value="N-ACETYLMURAMOYL-L-ALANINE AMIDASE"/>
    <property type="match status" value="1"/>
</dbReference>
<dbReference type="EC" id="3.5.1.28" evidence="2"/>
<reference evidence="2 3" key="1">
    <citation type="submission" date="2017-03" db="EMBL/GenBank/DDBJ databases">
        <title>Genome sequence of Clostridium oryzae DSM 28571.</title>
        <authorList>
            <person name="Poehlein A."/>
            <person name="Daniel R."/>
        </authorList>
    </citation>
    <scope>NUCLEOTIDE SEQUENCE [LARGE SCALE GENOMIC DNA]</scope>
    <source>
        <strain evidence="2 3">DSM 28571</strain>
    </source>
</reference>
<dbReference type="GO" id="GO:0008745">
    <property type="term" value="F:N-acetylmuramoyl-L-alanine amidase activity"/>
    <property type="evidence" value="ECO:0007669"/>
    <property type="project" value="UniProtKB-EC"/>
</dbReference>
<feature type="domain" description="MurNAc-LAA" evidence="1">
    <location>
        <begin position="123"/>
        <end position="224"/>
    </location>
</feature>